<feature type="domain" description="CheW-like" evidence="1">
    <location>
        <begin position="10"/>
        <end position="69"/>
    </location>
</feature>
<keyword evidence="3" id="KW-1185">Reference proteome</keyword>
<dbReference type="GO" id="GO:0006935">
    <property type="term" value="P:chemotaxis"/>
    <property type="evidence" value="ECO:0007669"/>
    <property type="project" value="InterPro"/>
</dbReference>
<dbReference type="GO" id="GO:0007165">
    <property type="term" value="P:signal transduction"/>
    <property type="evidence" value="ECO:0007669"/>
    <property type="project" value="InterPro"/>
</dbReference>
<dbReference type="InterPro" id="IPR036061">
    <property type="entry name" value="CheW-like_dom_sf"/>
</dbReference>
<gene>
    <name evidence="2" type="ORF">BTN50_0655</name>
</gene>
<reference evidence="3" key="1">
    <citation type="submission" date="2017-04" db="EMBL/GenBank/DDBJ databases">
        <title>Genome evolution of the luminous symbionts of deep sea anglerfish.</title>
        <authorList>
            <person name="Hendry T.A."/>
        </authorList>
    </citation>
    <scope>NUCLEOTIDE SEQUENCE [LARGE SCALE GENOMIC DNA]</scope>
</reference>
<sequence length="97" mass="11250">MMLAMLDGLTVVVIVRHKKGQSLGIVVDARTEVYQLSAEQIKSVPYYMEINEQFVAGIASVNREHAVLIQLTNCLILMRYIKLRSRRWLARIKIMFR</sequence>
<dbReference type="Gene3D" id="2.30.30.40">
    <property type="entry name" value="SH3 Domains"/>
    <property type="match status" value="1"/>
</dbReference>
<dbReference type="SUPFAM" id="SSF50341">
    <property type="entry name" value="CheW-like"/>
    <property type="match status" value="1"/>
</dbReference>
<protein>
    <recommendedName>
        <fullName evidence="1">CheW-like domain-containing protein</fullName>
    </recommendedName>
</protein>
<dbReference type="Pfam" id="PF01584">
    <property type="entry name" value="CheW"/>
    <property type="match status" value="1"/>
</dbReference>
<dbReference type="Proteomes" id="UP000218160">
    <property type="component" value="Chromosome 1"/>
</dbReference>
<evidence type="ECO:0000313" key="3">
    <source>
        <dbReference type="Proteomes" id="UP000218160"/>
    </source>
</evidence>
<dbReference type="InterPro" id="IPR002545">
    <property type="entry name" value="CheW-lke_dom"/>
</dbReference>
<accession>A0A291B847</accession>
<dbReference type="AlphaFoldDB" id="A0A291B847"/>
<dbReference type="Gene3D" id="2.40.50.180">
    <property type="entry name" value="CheA-289, Domain 4"/>
    <property type="match status" value="1"/>
</dbReference>
<proteinExistence type="predicted"/>
<evidence type="ECO:0000313" key="2">
    <source>
        <dbReference type="EMBL" id="ATF09175.1"/>
    </source>
</evidence>
<name>A0A291B847_9GAMM</name>
<dbReference type="EMBL" id="CP020660">
    <property type="protein sequence ID" value="ATF09175.1"/>
    <property type="molecule type" value="Genomic_DNA"/>
</dbReference>
<organism evidence="2 3">
    <name type="scientific">Candidatus Enterovibrio altilux</name>
    <dbReference type="NCBI Taxonomy" id="1927128"/>
    <lineage>
        <taxon>Bacteria</taxon>
        <taxon>Pseudomonadati</taxon>
        <taxon>Pseudomonadota</taxon>
        <taxon>Gammaproteobacteria</taxon>
        <taxon>Vibrionales</taxon>
        <taxon>Vibrionaceae</taxon>
        <taxon>Enterovibrio</taxon>
    </lineage>
</organism>
<dbReference type="KEGG" id="elux:BTN50_0655"/>
<evidence type="ECO:0000259" key="1">
    <source>
        <dbReference type="Pfam" id="PF01584"/>
    </source>
</evidence>